<accession>A0A2U9BXM1</accession>
<proteinExistence type="predicted"/>
<dbReference type="EMBL" id="CP026252">
    <property type="protein sequence ID" value="AWP09055.1"/>
    <property type="molecule type" value="Genomic_DNA"/>
</dbReference>
<dbReference type="Proteomes" id="UP000246464">
    <property type="component" value="Chromosome 10"/>
</dbReference>
<feature type="compositionally biased region" description="Polar residues" evidence="1">
    <location>
        <begin position="76"/>
        <end position="97"/>
    </location>
</feature>
<sequence length="123" mass="13988">MRSAGASGRTGGSRPVVGEQVRLLELQLTRPGSANSSRTNKNHGGNEERLRIQTTPAPHECTRRRRRHSDDDNTGQRKSASQNKMSSSTLERYRPTTTRFSTLRPLTCCRRHRFYFLTPKCKS</sequence>
<reference evidence="2 3" key="1">
    <citation type="submission" date="2017-12" db="EMBL/GenBank/DDBJ databases">
        <title>Integrating genomic resources of turbot (Scophthalmus maximus) in depth evaluation of genetic and physical mapping variation across individuals.</title>
        <authorList>
            <person name="Martinez P."/>
        </authorList>
    </citation>
    <scope>NUCLEOTIDE SEQUENCE [LARGE SCALE GENOMIC DNA]</scope>
</reference>
<dbReference type="AlphaFoldDB" id="A0A2U9BXM1"/>
<protein>
    <submittedName>
        <fullName evidence="2">Uncharacterized protein</fullName>
    </submittedName>
</protein>
<feature type="region of interest" description="Disordered" evidence="1">
    <location>
        <begin position="1"/>
        <end position="97"/>
    </location>
</feature>
<gene>
    <name evidence="2" type="ORF">SMAX5B_009467</name>
</gene>
<name>A0A2U9BXM1_SCOMX</name>
<keyword evidence="3" id="KW-1185">Reference proteome</keyword>
<organism evidence="2 3">
    <name type="scientific">Scophthalmus maximus</name>
    <name type="common">Turbot</name>
    <name type="synonym">Psetta maxima</name>
    <dbReference type="NCBI Taxonomy" id="52904"/>
    <lineage>
        <taxon>Eukaryota</taxon>
        <taxon>Metazoa</taxon>
        <taxon>Chordata</taxon>
        <taxon>Craniata</taxon>
        <taxon>Vertebrata</taxon>
        <taxon>Euteleostomi</taxon>
        <taxon>Actinopterygii</taxon>
        <taxon>Neopterygii</taxon>
        <taxon>Teleostei</taxon>
        <taxon>Neoteleostei</taxon>
        <taxon>Acanthomorphata</taxon>
        <taxon>Carangaria</taxon>
        <taxon>Pleuronectiformes</taxon>
        <taxon>Pleuronectoidei</taxon>
        <taxon>Scophthalmidae</taxon>
        <taxon>Scophthalmus</taxon>
    </lineage>
</organism>
<feature type="compositionally biased region" description="Polar residues" evidence="1">
    <location>
        <begin position="30"/>
        <end position="43"/>
    </location>
</feature>
<evidence type="ECO:0000313" key="2">
    <source>
        <dbReference type="EMBL" id="AWP09055.1"/>
    </source>
</evidence>
<evidence type="ECO:0000256" key="1">
    <source>
        <dbReference type="SAM" id="MobiDB-lite"/>
    </source>
</evidence>
<evidence type="ECO:0000313" key="3">
    <source>
        <dbReference type="Proteomes" id="UP000246464"/>
    </source>
</evidence>